<dbReference type="InterPro" id="IPR025576">
    <property type="entry name" value="YwiC"/>
</dbReference>
<keyword evidence="4" id="KW-1185">Reference proteome</keyword>
<dbReference type="STRING" id="1229780.BN381_70127"/>
<evidence type="ECO:0000256" key="2">
    <source>
        <dbReference type="SAM" id="Phobius"/>
    </source>
</evidence>
<dbReference type="HOGENOM" id="CLU_064739_0_0_11"/>
<evidence type="ECO:0008006" key="5">
    <source>
        <dbReference type="Google" id="ProtNLM"/>
    </source>
</evidence>
<feature type="transmembrane region" description="Helical" evidence="2">
    <location>
        <begin position="102"/>
        <end position="123"/>
    </location>
</feature>
<feature type="transmembrane region" description="Helical" evidence="2">
    <location>
        <begin position="213"/>
        <end position="234"/>
    </location>
</feature>
<evidence type="ECO:0000313" key="4">
    <source>
        <dbReference type="Proteomes" id="UP000018291"/>
    </source>
</evidence>
<gene>
    <name evidence="3" type="ORF">BN381_70127</name>
</gene>
<protein>
    <recommendedName>
        <fullName evidence="5">UbiA prenyltransferase</fullName>
    </recommendedName>
</protein>
<dbReference type="eggNOG" id="ENOG502ZRXK">
    <property type="taxonomic scope" value="Bacteria"/>
</dbReference>
<feature type="transmembrane region" description="Helical" evidence="2">
    <location>
        <begin position="182"/>
        <end position="201"/>
    </location>
</feature>
<feature type="transmembrane region" description="Helical" evidence="2">
    <location>
        <begin position="272"/>
        <end position="289"/>
    </location>
</feature>
<sequence>MADTVSVDVRESGSGLDGAAAPSKPTRRPTKARSPLRSVALPSEHGGWGLTLEPVLLGLLVAHSVAALCLGLATVLAFLARTPLKLAAVDARRGRTLDRTRLARKVAAVEIVALVALLAVAFATATPGFWWPILGIAPLMAVELSYDIRSRSRRLVPELAGAVGIAGMTSMMVLAGGRSTSVALGLWAILAARAIAAIPTIRDQVMKLHGRPAHPALPVIGDVVAVVVVVVAAVAEPLVIVGAVAVCAAIALQRALIAWVPTDRAVMLGIRQTVMGVSVVLATALGVLLG</sequence>
<keyword evidence="2" id="KW-0812">Transmembrane</keyword>
<feature type="transmembrane region" description="Helical" evidence="2">
    <location>
        <begin position="55"/>
        <end position="81"/>
    </location>
</feature>
<comment type="caution">
    <text evidence="3">The sequence shown here is derived from an EMBL/GenBank/DDBJ whole genome shotgun (WGS) entry which is preliminary data.</text>
</comment>
<reference evidence="3 4" key="1">
    <citation type="journal article" date="2013" name="ISME J.">
        <title>Metabolic model for the filamentous 'Candidatus Microthrix parvicella' based on genomic and metagenomic analyses.</title>
        <authorList>
            <person name="Jon McIlroy S."/>
            <person name="Kristiansen R."/>
            <person name="Albertsen M."/>
            <person name="Michael Karst S."/>
            <person name="Rossetti S."/>
            <person name="Lund Nielsen J."/>
            <person name="Tandoi V."/>
            <person name="James Seviour R."/>
            <person name="Nielsen P.H."/>
        </authorList>
    </citation>
    <scope>NUCLEOTIDE SEQUENCE [LARGE SCALE GENOMIC DNA]</scope>
    <source>
        <strain evidence="3 4">RN1</strain>
    </source>
</reference>
<dbReference type="Pfam" id="PF14256">
    <property type="entry name" value="YwiC"/>
    <property type="match status" value="1"/>
</dbReference>
<feature type="transmembrane region" description="Helical" evidence="2">
    <location>
        <begin position="240"/>
        <end position="260"/>
    </location>
</feature>
<organism evidence="3 4">
    <name type="scientific">Candidatus Neomicrothrix parvicella RN1</name>
    <dbReference type="NCBI Taxonomy" id="1229780"/>
    <lineage>
        <taxon>Bacteria</taxon>
        <taxon>Bacillati</taxon>
        <taxon>Actinomycetota</taxon>
        <taxon>Acidimicrobiia</taxon>
        <taxon>Acidimicrobiales</taxon>
        <taxon>Microthrixaceae</taxon>
        <taxon>Candidatus Neomicrothrix</taxon>
    </lineage>
</organism>
<dbReference type="Proteomes" id="UP000018291">
    <property type="component" value="Unassembled WGS sequence"/>
</dbReference>
<dbReference type="RefSeq" id="WP_012230105.1">
    <property type="nucleotide sequence ID" value="NZ_HG422565.1"/>
</dbReference>
<evidence type="ECO:0000256" key="1">
    <source>
        <dbReference type="SAM" id="MobiDB-lite"/>
    </source>
</evidence>
<dbReference type="OrthoDB" id="31793at2"/>
<evidence type="ECO:0000313" key="3">
    <source>
        <dbReference type="EMBL" id="CCM65428.1"/>
    </source>
</evidence>
<dbReference type="EMBL" id="CANL01000067">
    <property type="protein sequence ID" value="CCM65428.1"/>
    <property type="molecule type" value="Genomic_DNA"/>
</dbReference>
<keyword evidence="2" id="KW-1133">Transmembrane helix</keyword>
<proteinExistence type="predicted"/>
<accession>R4Z3Y0</accession>
<name>R4Z3Y0_9ACTN</name>
<feature type="region of interest" description="Disordered" evidence="1">
    <location>
        <begin position="1"/>
        <end position="36"/>
    </location>
</feature>
<keyword evidence="2" id="KW-0472">Membrane</keyword>
<feature type="transmembrane region" description="Helical" evidence="2">
    <location>
        <begin position="155"/>
        <end position="176"/>
    </location>
</feature>
<dbReference type="AlphaFoldDB" id="R4Z3Y0"/>